<dbReference type="Gene3D" id="2.60.120.590">
    <property type="entry name" value="Alpha-ketoglutarate-dependent dioxygenase AlkB-like"/>
    <property type="match status" value="1"/>
</dbReference>
<evidence type="ECO:0000259" key="1">
    <source>
        <dbReference type="Pfam" id="PF13532"/>
    </source>
</evidence>
<dbReference type="EMBL" id="KL197713">
    <property type="protein sequence ID" value="KDQ60664.1"/>
    <property type="molecule type" value="Genomic_DNA"/>
</dbReference>
<dbReference type="AlphaFoldDB" id="A0A067Q117"/>
<protein>
    <recommendedName>
        <fullName evidence="1">Alpha-ketoglutarate-dependent dioxygenase AlkB-like domain-containing protein</fullName>
    </recommendedName>
</protein>
<dbReference type="GO" id="GO:0005759">
    <property type="term" value="C:mitochondrial matrix"/>
    <property type="evidence" value="ECO:0007669"/>
    <property type="project" value="TreeGrafter"/>
</dbReference>
<name>A0A067Q117_9AGAM</name>
<dbReference type="GO" id="GO:0016706">
    <property type="term" value="F:2-oxoglutarate-dependent dioxygenase activity"/>
    <property type="evidence" value="ECO:0007669"/>
    <property type="project" value="TreeGrafter"/>
</dbReference>
<dbReference type="InterPro" id="IPR037151">
    <property type="entry name" value="AlkB-like_sf"/>
</dbReference>
<dbReference type="STRING" id="933084.A0A067Q117"/>
<reference evidence="3" key="1">
    <citation type="journal article" date="2014" name="Proc. Natl. Acad. Sci. U.S.A.">
        <title>Extensive sampling of basidiomycete genomes demonstrates inadequacy of the white-rot/brown-rot paradigm for wood decay fungi.</title>
        <authorList>
            <person name="Riley R."/>
            <person name="Salamov A.A."/>
            <person name="Brown D.W."/>
            <person name="Nagy L.G."/>
            <person name="Floudas D."/>
            <person name="Held B.W."/>
            <person name="Levasseur A."/>
            <person name="Lombard V."/>
            <person name="Morin E."/>
            <person name="Otillar R."/>
            <person name="Lindquist E.A."/>
            <person name="Sun H."/>
            <person name="LaButti K.M."/>
            <person name="Schmutz J."/>
            <person name="Jabbour D."/>
            <person name="Luo H."/>
            <person name="Baker S.E."/>
            <person name="Pisabarro A.G."/>
            <person name="Walton J.D."/>
            <person name="Blanchette R.A."/>
            <person name="Henrissat B."/>
            <person name="Martin F."/>
            <person name="Cullen D."/>
            <person name="Hibbett D.S."/>
            <person name="Grigoriev I.V."/>
        </authorList>
    </citation>
    <scope>NUCLEOTIDE SEQUENCE [LARGE SCALE GENOMIC DNA]</scope>
    <source>
        <strain evidence="3">MUCL 33604</strain>
    </source>
</reference>
<dbReference type="Pfam" id="PF13532">
    <property type="entry name" value="2OG-FeII_Oxy_2"/>
    <property type="match status" value="1"/>
</dbReference>
<evidence type="ECO:0000313" key="2">
    <source>
        <dbReference type="EMBL" id="KDQ60664.1"/>
    </source>
</evidence>
<evidence type="ECO:0000313" key="3">
    <source>
        <dbReference type="Proteomes" id="UP000027265"/>
    </source>
</evidence>
<dbReference type="OrthoDB" id="28127at2759"/>
<keyword evidence="3" id="KW-1185">Reference proteome</keyword>
<accession>A0A067Q117</accession>
<sequence>MNIARLQYRFMHRVARRPDSKFFSFIPSYFNLAEQRILLQVSLQKLNSMEGRLLRKRRKVFEASRVPVVAPVSIEDIFLPDEYYQFEEGHFDGVIKNYREMHITSWPEAEVEGLSPILNRLKALYPSTDTQTHLLHLASDGEILPHVDNLSASGSWIMGVSLGAERILRLEQVASDSNHVDIFEMPLPSGSVYIQKDFLRYHHQHAILKSGLIDGRMIGGGQRLSILIRDRLPPEGSKIPDL</sequence>
<dbReference type="HOGENOM" id="CLU_080229_0_0_1"/>
<dbReference type="PANTHER" id="PTHR21052:SF0">
    <property type="entry name" value="ALPHA-KETOGLUTARATE-DEPENDENT DIOXYGENASE ALKB HOMOLOG 7, MITOCHONDRIAL"/>
    <property type="match status" value="1"/>
</dbReference>
<dbReference type="SUPFAM" id="SSF51197">
    <property type="entry name" value="Clavaminate synthase-like"/>
    <property type="match status" value="1"/>
</dbReference>
<dbReference type="InParanoid" id="A0A067Q117"/>
<organism evidence="2 3">
    <name type="scientific">Jaapia argillacea MUCL 33604</name>
    <dbReference type="NCBI Taxonomy" id="933084"/>
    <lineage>
        <taxon>Eukaryota</taxon>
        <taxon>Fungi</taxon>
        <taxon>Dikarya</taxon>
        <taxon>Basidiomycota</taxon>
        <taxon>Agaricomycotina</taxon>
        <taxon>Agaricomycetes</taxon>
        <taxon>Agaricomycetidae</taxon>
        <taxon>Jaapiales</taxon>
        <taxon>Jaapiaceae</taxon>
        <taxon>Jaapia</taxon>
    </lineage>
</organism>
<gene>
    <name evidence="2" type="ORF">JAAARDRAFT_55397</name>
</gene>
<feature type="domain" description="Alpha-ketoglutarate-dependent dioxygenase AlkB-like" evidence="1">
    <location>
        <begin position="114"/>
        <end position="210"/>
    </location>
</feature>
<proteinExistence type="predicted"/>
<dbReference type="GO" id="GO:0006631">
    <property type="term" value="P:fatty acid metabolic process"/>
    <property type="evidence" value="ECO:0007669"/>
    <property type="project" value="TreeGrafter"/>
</dbReference>
<dbReference type="PANTHER" id="PTHR21052">
    <property type="entry name" value="SPERMATOGENESIS ASSOCIATED 11-RELATED"/>
    <property type="match status" value="1"/>
</dbReference>
<dbReference type="GO" id="GO:0006974">
    <property type="term" value="P:DNA damage response"/>
    <property type="evidence" value="ECO:0007669"/>
    <property type="project" value="InterPro"/>
</dbReference>
<dbReference type="InterPro" id="IPR032870">
    <property type="entry name" value="ALKBH7-like"/>
</dbReference>
<dbReference type="InterPro" id="IPR027450">
    <property type="entry name" value="AlkB-like"/>
</dbReference>
<dbReference type="Proteomes" id="UP000027265">
    <property type="component" value="Unassembled WGS sequence"/>
</dbReference>